<feature type="repeat" description="WD" evidence="3">
    <location>
        <begin position="294"/>
        <end position="337"/>
    </location>
</feature>
<dbReference type="PROSITE" id="PS50082">
    <property type="entry name" value="WD_REPEATS_2"/>
    <property type="match status" value="3"/>
</dbReference>
<organism evidence="5 6">
    <name type="scientific">Actinoplanes philippinensis</name>
    <dbReference type="NCBI Taxonomy" id="35752"/>
    <lineage>
        <taxon>Bacteria</taxon>
        <taxon>Bacillati</taxon>
        <taxon>Actinomycetota</taxon>
        <taxon>Actinomycetes</taxon>
        <taxon>Micromonosporales</taxon>
        <taxon>Micromonosporaceae</taxon>
        <taxon>Actinoplanes</taxon>
    </lineage>
</organism>
<keyword evidence="2" id="KW-0677">Repeat</keyword>
<dbReference type="SUPFAM" id="SSF51004">
    <property type="entry name" value="C-terminal (heme d1) domain of cytochrome cd1-nitrite reductase"/>
    <property type="match status" value="1"/>
</dbReference>
<dbReference type="InterPro" id="IPR001680">
    <property type="entry name" value="WD40_rpt"/>
</dbReference>
<dbReference type="Proteomes" id="UP000199645">
    <property type="component" value="Unassembled WGS sequence"/>
</dbReference>
<feature type="repeat" description="WD" evidence="3">
    <location>
        <begin position="229"/>
        <end position="251"/>
    </location>
</feature>
<dbReference type="OrthoDB" id="3303686at2"/>
<dbReference type="PANTHER" id="PTHR19848:SF7">
    <property type="entry name" value="F-BOX AND WD-40 DOMAIN PROTEIN 7"/>
    <property type="match status" value="1"/>
</dbReference>
<keyword evidence="6" id="KW-1185">Reference proteome</keyword>
<dbReference type="InterPro" id="IPR015943">
    <property type="entry name" value="WD40/YVTN_repeat-like_dom_sf"/>
</dbReference>
<dbReference type="EMBL" id="FONV01000006">
    <property type="protein sequence ID" value="SFF13662.1"/>
    <property type="molecule type" value="Genomic_DNA"/>
</dbReference>
<dbReference type="PRINTS" id="PR00320">
    <property type="entry name" value="GPROTEINBRPT"/>
</dbReference>
<name>A0A1I2G810_9ACTN</name>
<protein>
    <submittedName>
        <fullName evidence="5">WD40 repeat</fullName>
    </submittedName>
</protein>
<dbReference type="Pfam" id="PF00400">
    <property type="entry name" value="WD40"/>
    <property type="match status" value="4"/>
</dbReference>
<keyword evidence="1 3" id="KW-0853">WD repeat</keyword>
<dbReference type="InterPro" id="IPR011044">
    <property type="entry name" value="Quino_amine_DH_bsu"/>
</dbReference>
<dbReference type="STRING" id="35752.SAMN05421541_106312"/>
<dbReference type="RefSeq" id="WP_093615322.1">
    <property type="nucleotide sequence ID" value="NZ_BOMT01000023.1"/>
</dbReference>
<evidence type="ECO:0000256" key="3">
    <source>
        <dbReference type="PROSITE-ProRule" id="PRU00221"/>
    </source>
</evidence>
<dbReference type="SUPFAM" id="SSF50978">
    <property type="entry name" value="WD40 repeat-like"/>
    <property type="match status" value="1"/>
</dbReference>
<dbReference type="PROSITE" id="PS00678">
    <property type="entry name" value="WD_REPEATS_1"/>
    <property type="match status" value="1"/>
</dbReference>
<dbReference type="SMART" id="SM00320">
    <property type="entry name" value="WD40"/>
    <property type="match status" value="4"/>
</dbReference>
<evidence type="ECO:0000313" key="5">
    <source>
        <dbReference type="EMBL" id="SFF13662.1"/>
    </source>
</evidence>
<dbReference type="InterPro" id="IPR019775">
    <property type="entry name" value="WD40_repeat_CS"/>
</dbReference>
<dbReference type="InterPro" id="IPR036322">
    <property type="entry name" value="WD40_repeat_dom_sf"/>
</dbReference>
<reference evidence="5 6" key="1">
    <citation type="submission" date="2016-10" db="EMBL/GenBank/DDBJ databases">
        <authorList>
            <person name="de Groot N.N."/>
        </authorList>
    </citation>
    <scope>NUCLEOTIDE SEQUENCE [LARGE SCALE GENOMIC DNA]</scope>
    <source>
        <strain evidence="5 6">DSM 43019</strain>
    </source>
</reference>
<dbReference type="InterPro" id="IPR020472">
    <property type="entry name" value="WD40_PAC1"/>
</dbReference>
<dbReference type="AlphaFoldDB" id="A0A1I2G810"/>
<feature type="region of interest" description="Disordered" evidence="4">
    <location>
        <begin position="141"/>
        <end position="166"/>
    </location>
</feature>
<dbReference type="Gene3D" id="2.130.10.10">
    <property type="entry name" value="YVTN repeat-like/Quinoprotein amine dehydrogenase"/>
    <property type="match status" value="3"/>
</dbReference>
<evidence type="ECO:0000313" key="6">
    <source>
        <dbReference type="Proteomes" id="UP000199645"/>
    </source>
</evidence>
<evidence type="ECO:0000256" key="1">
    <source>
        <dbReference type="ARBA" id="ARBA00022574"/>
    </source>
</evidence>
<accession>A0A1I2G810</accession>
<evidence type="ECO:0000256" key="2">
    <source>
        <dbReference type="ARBA" id="ARBA00022737"/>
    </source>
</evidence>
<dbReference type="SUPFAM" id="SSF50969">
    <property type="entry name" value="YVTN repeat-like/Quinoprotein amine dehydrogenase"/>
    <property type="match status" value="1"/>
</dbReference>
<evidence type="ECO:0000256" key="4">
    <source>
        <dbReference type="SAM" id="MobiDB-lite"/>
    </source>
</evidence>
<dbReference type="PANTHER" id="PTHR19848">
    <property type="entry name" value="WD40 REPEAT PROTEIN"/>
    <property type="match status" value="1"/>
</dbReference>
<dbReference type="InterPro" id="IPR011048">
    <property type="entry name" value="Haem_d1_sf"/>
</dbReference>
<feature type="repeat" description="WD" evidence="3">
    <location>
        <begin position="339"/>
        <end position="372"/>
    </location>
</feature>
<proteinExistence type="predicted"/>
<sequence length="618" mass="64971">MESSFSWVEDTEFAPHRLLRATLRAGRAGVPSFSDEEHDAEFVRLDGDRVVLLRRRPSKLVDLRTGVPLADQGRFALQPQKSAISRLDGRPVIALLRADTLKIRDLATTDLIAEVRASFEPGSGVVFTEIDGRAVVTARAESDGISGRTPRSWDARTGEPAGRPYPADTFVRRMAAGRLGERPVVFAAGSTGILAIDPATGEEAKPPITRYGEGVTALVYGRVDGRAVLVTGGADSTVRVWDATTGEPVGHPFDGHRTEITSVQLTEVDDVPVVVSTSRRGAPRMWMLRSPAAASGHTDTVNAVCAGFWAGVPVFASASADRSVRLWDAVTGAPVGAALAGHEAAVTGAVFAGHGRDVLVTAGADGVVLCWSPDHDEPRSRVLTRTAGPVACLAATVVDGRGILGIAAAHGAEFWEVEATRPYATLDTGPLHHLDLTTLGGRLVALAVSPHPEGFMGAVTVWDVSAGKPLHDAVLVPEFSAAVGAFGTVDGRPVIVQGIDAENDNGEGESYWPENGGHLTVYDAATRTVLARFDAVSAWNAHVSATGAVALLSVTDSIERGVHVIDLRTGAKIGETYTGHGFADPIRTAALAVDGRVMVASCAGNAVHVWDRESRELP</sequence>
<gene>
    <name evidence="5" type="ORF">SAMN05421541_106312</name>
</gene>